<feature type="region of interest" description="Disordered" evidence="1">
    <location>
        <begin position="44"/>
        <end position="69"/>
    </location>
</feature>
<dbReference type="EMBL" id="JXTB01000786">
    <property type="protein sequence ID" value="PON32734.1"/>
    <property type="molecule type" value="Genomic_DNA"/>
</dbReference>
<proteinExistence type="predicted"/>
<evidence type="ECO:0000313" key="3">
    <source>
        <dbReference type="Proteomes" id="UP000237105"/>
    </source>
</evidence>
<dbReference type="AlphaFoldDB" id="A0A2P5A884"/>
<protein>
    <submittedName>
        <fullName evidence="2">Uncharacterized protein</fullName>
    </submittedName>
</protein>
<sequence>MVKLSMLFEKLLPTVMRKPTILIQRKWLTHKSNKCQQMQVSMGSKVSQDLDPMGEEPLTSLREQSGKHNPDFIKTLNLYAYETNKFPIEKGKKRGLSSSAKFHLRISFYFLSFL</sequence>
<evidence type="ECO:0000313" key="2">
    <source>
        <dbReference type="EMBL" id="PON32734.1"/>
    </source>
</evidence>
<evidence type="ECO:0000256" key="1">
    <source>
        <dbReference type="SAM" id="MobiDB-lite"/>
    </source>
</evidence>
<reference evidence="3" key="1">
    <citation type="submission" date="2016-06" db="EMBL/GenBank/DDBJ databases">
        <title>Parallel loss of symbiosis genes in relatives of nitrogen-fixing non-legume Parasponia.</title>
        <authorList>
            <person name="Van Velzen R."/>
            <person name="Holmer R."/>
            <person name="Bu F."/>
            <person name="Rutten L."/>
            <person name="Van Zeijl A."/>
            <person name="Liu W."/>
            <person name="Santuari L."/>
            <person name="Cao Q."/>
            <person name="Sharma T."/>
            <person name="Shen D."/>
            <person name="Roswanjaya Y."/>
            <person name="Wardhani T."/>
            <person name="Kalhor M.S."/>
            <person name="Jansen J."/>
            <person name="Van den Hoogen J."/>
            <person name="Gungor B."/>
            <person name="Hartog M."/>
            <person name="Hontelez J."/>
            <person name="Verver J."/>
            <person name="Yang W.-C."/>
            <person name="Schijlen E."/>
            <person name="Repin R."/>
            <person name="Schilthuizen M."/>
            <person name="Schranz E."/>
            <person name="Heidstra R."/>
            <person name="Miyata K."/>
            <person name="Fedorova E."/>
            <person name="Kohlen W."/>
            <person name="Bisseling T."/>
            <person name="Smit S."/>
            <person name="Geurts R."/>
        </authorList>
    </citation>
    <scope>NUCLEOTIDE SEQUENCE [LARGE SCALE GENOMIC DNA]</scope>
    <source>
        <strain evidence="3">cv. WU1-14</strain>
    </source>
</reference>
<dbReference type="Proteomes" id="UP000237105">
    <property type="component" value="Unassembled WGS sequence"/>
</dbReference>
<keyword evidence="3" id="KW-1185">Reference proteome</keyword>
<dbReference type="OrthoDB" id="10308169at2759"/>
<organism evidence="2 3">
    <name type="scientific">Parasponia andersonii</name>
    <name type="common">Sponia andersonii</name>
    <dbReference type="NCBI Taxonomy" id="3476"/>
    <lineage>
        <taxon>Eukaryota</taxon>
        <taxon>Viridiplantae</taxon>
        <taxon>Streptophyta</taxon>
        <taxon>Embryophyta</taxon>
        <taxon>Tracheophyta</taxon>
        <taxon>Spermatophyta</taxon>
        <taxon>Magnoliopsida</taxon>
        <taxon>eudicotyledons</taxon>
        <taxon>Gunneridae</taxon>
        <taxon>Pentapetalae</taxon>
        <taxon>rosids</taxon>
        <taxon>fabids</taxon>
        <taxon>Rosales</taxon>
        <taxon>Cannabaceae</taxon>
        <taxon>Parasponia</taxon>
    </lineage>
</organism>
<comment type="caution">
    <text evidence="2">The sequence shown here is derived from an EMBL/GenBank/DDBJ whole genome shotgun (WGS) entry which is preliminary data.</text>
</comment>
<accession>A0A2P5A884</accession>
<gene>
    <name evidence="2" type="ORF">PanWU01x14_358660</name>
</gene>
<name>A0A2P5A884_PARAD</name>